<dbReference type="AlphaFoldDB" id="A0A9D1TG21"/>
<dbReference type="InterPro" id="IPR050161">
    <property type="entry name" value="Siro_Cobalamin_biosynth"/>
</dbReference>
<evidence type="ECO:0000313" key="8">
    <source>
        <dbReference type="Proteomes" id="UP000886814"/>
    </source>
</evidence>
<evidence type="ECO:0000256" key="1">
    <source>
        <dbReference type="ARBA" id="ARBA00005879"/>
    </source>
</evidence>
<gene>
    <name evidence="7" type="primary">cobM</name>
    <name evidence="7" type="ORF">H9747_08155</name>
</gene>
<dbReference type="InterPro" id="IPR000878">
    <property type="entry name" value="4pyrrol_Mease"/>
</dbReference>
<name>A0A9D1TG21_9FIRM</name>
<dbReference type="Gene3D" id="3.40.1010.10">
    <property type="entry name" value="Cobalt-precorrin-4 Transmethylase, Domain 1"/>
    <property type="match status" value="1"/>
</dbReference>
<keyword evidence="3 7" id="KW-0489">Methyltransferase</keyword>
<organism evidence="7 8">
    <name type="scientific">Candidatus Blautia stercorigallinarum</name>
    <dbReference type="NCBI Taxonomy" id="2838501"/>
    <lineage>
        <taxon>Bacteria</taxon>
        <taxon>Bacillati</taxon>
        <taxon>Bacillota</taxon>
        <taxon>Clostridia</taxon>
        <taxon>Lachnospirales</taxon>
        <taxon>Lachnospiraceae</taxon>
        <taxon>Blautia</taxon>
    </lineage>
</organism>
<reference evidence="7" key="1">
    <citation type="journal article" date="2021" name="PeerJ">
        <title>Extensive microbial diversity within the chicken gut microbiome revealed by metagenomics and culture.</title>
        <authorList>
            <person name="Gilroy R."/>
            <person name="Ravi A."/>
            <person name="Getino M."/>
            <person name="Pursley I."/>
            <person name="Horton D.L."/>
            <person name="Alikhan N.F."/>
            <person name="Baker D."/>
            <person name="Gharbi K."/>
            <person name="Hall N."/>
            <person name="Watson M."/>
            <person name="Adriaenssens E.M."/>
            <person name="Foster-Nyarko E."/>
            <person name="Jarju S."/>
            <person name="Secka A."/>
            <person name="Antonio M."/>
            <person name="Oren A."/>
            <person name="Chaudhuri R.R."/>
            <person name="La Ragione R."/>
            <person name="Hildebrand F."/>
            <person name="Pallen M.J."/>
        </authorList>
    </citation>
    <scope>NUCLEOTIDE SEQUENCE</scope>
    <source>
        <strain evidence="7">CHK195-9823</strain>
    </source>
</reference>
<comment type="similarity">
    <text evidence="1">Belongs to the precorrin methyltransferase family.</text>
</comment>
<dbReference type="GO" id="GO:0032259">
    <property type="term" value="P:methylation"/>
    <property type="evidence" value="ECO:0007669"/>
    <property type="project" value="UniProtKB-KW"/>
</dbReference>
<sequence length="254" mass="27891">MVHFVGAGSGAADLITLRGKKFLEEADVIIYAGSLVNPQLLEYAREDCKIFNSAKMTLEEVLEVIFQAEEEGKTTVRLHTGDPCLYGAIREQMDVLDEKGIAYDYCPGVSSFSGAAAALNLEYTLPNVSQSVIITRMAGRTPVPEKESIESFAAHQATMVVFLSTGMLEELSRRLIEGGYKPDTPAAIVYKATWEDEKKFVCTVGTLAQTAKENNITKTALMIIGDVVSHNSYDRSLLYHPEFTTEFRKGTGSK</sequence>
<evidence type="ECO:0000259" key="6">
    <source>
        <dbReference type="Pfam" id="PF00590"/>
    </source>
</evidence>
<protein>
    <submittedName>
        <fullName evidence="7">Precorrin-4 C(11)-methyltransferase</fullName>
        <ecNumber evidence="7">2.1.1.133</ecNumber>
    </submittedName>
</protein>
<dbReference type="InterPro" id="IPR035996">
    <property type="entry name" value="4pyrrol_Methylase_sf"/>
</dbReference>
<evidence type="ECO:0000256" key="3">
    <source>
        <dbReference type="ARBA" id="ARBA00022603"/>
    </source>
</evidence>
<dbReference type="InterPro" id="IPR014776">
    <property type="entry name" value="4pyrrole_Mease_sub2"/>
</dbReference>
<dbReference type="PANTHER" id="PTHR45790">
    <property type="entry name" value="SIROHEME SYNTHASE-RELATED"/>
    <property type="match status" value="1"/>
</dbReference>
<evidence type="ECO:0000256" key="4">
    <source>
        <dbReference type="ARBA" id="ARBA00022679"/>
    </source>
</evidence>
<dbReference type="Proteomes" id="UP000886814">
    <property type="component" value="Unassembled WGS sequence"/>
</dbReference>
<evidence type="ECO:0000256" key="5">
    <source>
        <dbReference type="ARBA" id="ARBA00022691"/>
    </source>
</evidence>
<reference evidence="7" key="2">
    <citation type="submission" date="2021-04" db="EMBL/GenBank/DDBJ databases">
        <authorList>
            <person name="Gilroy R."/>
        </authorList>
    </citation>
    <scope>NUCLEOTIDE SEQUENCE</scope>
    <source>
        <strain evidence="7">CHK195-9823</strain>
    </source>
</reference>
<dbReference type="PANTHER" id="PTHR45790:SF4">
    <property type="entry name" value="COBALT-PRECORRIN-4 C(11)-METHYLTRANSFERASE"/>
    <property type="match status" value="1"/>
</dbReference>
<dbReference type="EMBL" id="DXIQ01000051">
    <property type="protein sequence ID" value="HIV38957.1"/>
    <property type="molecule type" value="Genomic_DNA"/>
</dbReference>
<dbReference type="NCBIfam" id="TIGR01465">
    <property type="entry name" value="cobM_cbiF"/>
    <property type="match status" value="1"/>
</dbReference>
<dbReference type="CDD" id="cd11641">
    <property type="entry name" value="Precorrin-4_C11-MT"/>
    <property type="match status" value="1"/>
</dbReference>
<keyword evidence="5" id="KW-0949">S-adenosyl-L-methionine</keyword>
<keyword evidence="2" id="KW-0169">Cobalamin biosynthesis</keyword>
<proteinExistence type="inferred from homology"/>
<accession>A0A9D1TG21</accession>
<dbReference type="SUPFAM" id="SSF53790">
    <property type="entry name" value="Tetrapyrrole methylase"/>
    <property type="match status" value="1"/>
</dbReference>
<evidence type="ECO:0000313" key="7">
    <source>
        <dbReference type="EMBL" id="HIV38957.1"/>
    </source>
</evidence>
<dbReference type="EC" id="2.1.1.133" evidence="7"/>
<dbReference type="InterPro" id="IPR006362">
    <property type="entry name" value="Cbl_synth_CobM/CibF"/>
</dbReference>
<dbReference type="InterPro" id="IPR014777">
    <property type="entry name" value="4pyrrole_Mease_sub1"/>
</dbReference>
<dbReference type="GO" id="GO:0009236">
    <property type="term" value="P:cobalamin biosynthetic process"/>
    <property type="evidence" value="ECO:0007669"/>
    <property type="project" value="UniProtKB-KW"/>
</dbReference>
<dbReference type="Gene3D" id="3.30.950.10">
    <property type="entry name" value="Methyltransferase, Cobalt-precorrin-4 Transmethylase, Domain 2"/>
    <property type="match status" value="1"/>
</dbReference>
<dbReference type="GO" id="GO:0046026">
    <property type="term" value="F:precorrin-4 C11-methyltransferase activity"/>
    <property type="evidence" value="ECO:0007669"/>
    <property type="project" value="UniProtKB-EC"/>
</dbReference>
<feature type="domain" description="Tetrapyrrole methylase" evidence="6">
    <location>
        <begin position="1"/>
        <end position="207"/>
    </location>
</feature>
<comment type="caution">
    <text evidence="7">The sequence shown here is derived from an EMBL/GenBank/DDBJ whole genome shotgun (WGS) entry which is preliminary data.</text>
</comment>
<keyword evidence="4 7" id="KW-0808">Transferase</keyword>
<evidence type="ECO:0000256" key="2">
    <source>
        <dbReference type="ARBA" id="ARBA00022573"/>
    </source>
</evidence>
<dbReference type="Pfam" id="PF00590">
    <property type="entry name" value="TP_methylase"/>
    <property type="match status" value="1"/>
</dbReference>